<dbReference type="PROSITE" id="PS00678">
    <property type="entry name" value="WD_REPEATS_1"/>
    <property type="match status" value="3"/>
</dbReference>
<comment type="caution">
    <text evidence="6">The sequence shown here is derived from an EMBL/GenBank/DDBJ whole genome shotgun (WGS) entry which is preliminary data.</text>
</comment>
<evidence type="ECO:0000313" key="6">
    <source>
        <dbReference type="EMBL" id="KAG0303808.1"/>
    </source>
</evidence>
<dbReference type="InterPro" id="IPR027417">
    <property type="entry name" value="P-loop_NTPase"/>
</dbReference>
<reference evidence="6" key="1">
    <citation type="journal article" date="2020" name="Fungal Divers.">
        <title>Resolving the Mortierellaceae phylogeny through synthesis of multi-gene phylogenetics and phylogenomics.</title>
        <authorList>
            <person name="Vandepol N."/>
            <person name="Liber J."/>
            <person name="Desiro A."/>
            <person name="Na H."/>
            <person name="Kennedy M."/>
            <person name="Barry K."/>
            <person name="Grigoriev I.V."/>
            <person name="Miller A.N."/>
            <person name="O'Donnell K."/>
            <person name="Stajich J.E."/>
            <person name="Bonito G."/>
        </authorList>
    </citation>
    <scope>NUCLEOTIDE SEQUENCE</scope>
    <source>
        <strain evidence="6">NVP60</strain>
    </source>
</reference>
<evidence type="ECO:0000313" key="7">
    <source>
        <dbReference type="Proteomes" id="UP000823405"/>
    </source>
</evidence>
<feature type="compositionally biased region" description="Acidic residues" evidence="4">
    <location>
        <begin position="1752"/>
        <end position="1763"/>
    </location>
</feature>
<feature type="repeat" description="WD" evidence="3">
    <location>
        <begin position="1244"/>
        <end position="1285"/>
    </location>
</feature>
<dbReference type="PANTHER" id="PTHR19879">
    <property type="entry name" value="TRANSCRIPTION INITIATION FACTOR TFIID"/>
    <property type="match status" value="1"/>
</dbReference>
<dbReference type="SMART" id="SM00320">
    <property type="entry name" value="WD40"/>
    <property type="match status" value="12"/>
</dbReference>
<dbReference type="InterPro" id="IPR001680">
    <property type="entry name" value="WD40_rpt"/>
</dbReference>
<feature type="repeat" description="WD" evidence="3">
    <location>
        <begin position="1579"/>
        <end position="1621"/>
    </location>
</feature>
<dbReference type="InterPro" id="IPR020472">
    <property type="entry name" value="WD40_PAC1"/>
</dbReference>
<dbReference type="SUPFAM" id="SSF141571">
    <property type="entry name" value="Pentapeptide repeat-like"/>
    <property type="match status" value="1"/>
</dbReference>
<dbReference type="InterPro" id="IPR015943">
    <property type="entry name" value="WD40/YVTN_repeat-like_dom_sf"/>
</dbReference>
<dbReference type="InterPro" id="IPR001646">
    <property type="entry name" value="5peptide_repeat"/>
</dbReference>
<evidence type="ECO:0000256" key="1">
    <source>
        <dbReference type="ARBA" id="ARBA00022574"/>
    </source>
</evidence>
<dbReference type="SUPFAM" id="SSF50978">
    <property type="entry name" value="WD40 repeat-like"/>
    <property type="match status" value="2"/>
</dbReference>
<feature type="repeat" description="WD" evidence="3">
    <location>
        <begin position="1286"/>
        <end position="1327"/>
    </location>
</feature>
<keyword evidence="7" id="KW-1185">Reference proteome</keyword>
<dbReference type="Proteomes" id="UP000823405">
    <property type="component" value="Unassembled WGS sequence"/>
</dbReference>
<evidence type="ECO:0000259" key="5">
    <source>
        <dbReference type="Pfam" id="PF23948"/>
    </source>
</evidence>
<dbReference type="Gene3D" id="3.40.50.300">
    <property type="entry name" value="P-loop containing nucleotide triphosphate hydrolases"/>
    <property type="match status" value="1"/>
</dbReference>
<sequence>MTASKQEKATVISRPGMSSNQSRFIKLEEAVKKLLRSTITSKNCTVSNALATIQFGTIEMLVPQDYEGDDASVGTVTETGISITTSNTVLLNPPSSYSHPWLKTFSRNIDPPSLSIELPPSGTGHETTAQLAYCNDLLRTYLSPSLAAANIPAALDPSQKAFVDAFMQDKNEQDRVRGLTIRVIEEFAADTLKTSDKISEVILLGPFLVQEHYRRLLNCFIAEFETSTLLDIELLQGLVQLVECAGLDYLQPDDLVRILVVLRTRLQDTRQETTEHPYYLTQALSRLLDVMVEGKVQDLRHVVDHAPLSALLGHLVESTDSYLKHQATYALQGLLHVPDEETRRQYLLRQEGKIVMGLLGVDSVCKLDLGEFKNGVDHLYKAAGDAHEVGTKIISGVRALNAGEHNTFESAKGGLLSCGRRLWYTALREAQEYIRKGRLIDFNRLVFEAPCCLDVEFQWGVCRLLKEITVDPQWDIATRQQAVELLANLYRDDANWTSDDEILVWIITIIRQVASLPDESISDQARSLLHDLEMEGDSAKQALHRQCLTASVSNFPIKLRLSNPQSSLLLLQVLAVPDVEYVLQTLRTQRCKERENVLYIPPQAKPTLTSNDDTLFPLMEKTLEFLAGPGQVLLLLGDSGGGKSTFNLQLEHTLWQDYKRGDPIPLHINLPAISNPQEGMIDKQLQRLRLFSDIQIQELRQSRQIIVICDGYDESQLKKNLYATNLFNQAGQWKAKMIISCRSQYLGPDYRARFQPTVDPYQNLAVGHFREAVIASFSRTQIEQYVEQFVQKPPLYAIDATQPIWTTKEYMNKLVKIPGLIELVSNPFLLTLALRTLPKVVSSQQDFSEIRLTRVGLYDSFTDQWLETNKRRLEGSVLSSEAHATFDNLLEAGFNQYGISYQKDLAAAIFQYQDGAPVVEYTHLRENRTWKAEFFSPETQATILRESSPLTRSGNQYRFLHRSILEYLYSRVISDPSEPNQPPEGGGSAKSEYIESFVSHPLNKRNIVVEPSILQFLAERVDLDSSFKSRLFSAIEESKTDAQVSLAAANAISVLIKAGVRFNGADLRGISIPGADVSGGEFDSADLDGANLRDVNLSKAWLRRANLSDSQMGGVQFGELPYLKMEDTVRTCVFSSDGALLAVSTDDFGISIFDTITWSQIDSYPGGGVIAISPATRELAKGGKDNTIELGDIQTGEPRLIFAGHNDEVTCISFSPDGTQIATASKDTRVRSWSTLSGDTLHILCGHSESVTSVAFSPAGLQIASCSEDMTVRIWNAQTGQALFVLEDHTNRVLYVTYSPDGSRVASGDDKDEVVLWDSYSGERLNSLSSSGGQVFGLAYSPDGQQIASCGEDGNVRLWDVSTCQCISVLSGHLIGATSVTYSPSGDYIASGSWDQTVRLWKVEQALSNAEIGVDTNAWISVDMSPDGAWVVTGDIHNTVQLWETGTGKLGLIMTGHIGGVTGVAFSPCGQRVASASNDTTVRLWCVLTGVSVSVMEGHLGPVMSVAFSHFGHQIVSASRDNTVRIWDTETGAPGHILEGHTNVVNNVAFSANGQLIASCSNDKTIRLWCAETGEQILVLEHSVEVDRVMFSPDEQEFVSVSRRDHKLHCWDMESGERLGELEGLVDDTITCCYSPNGQALANVDMDGLMQIWSLSSGRWLQVFETVVGIAIQIVWWQGFEEQYLVALGFGTMRVWRLTEEKDEYSLQLIWRHGMKELTLMSAELGGVEGLSPVNLKLVKQRSFTTEAGSESSDDEDSDDDEEMLKAFQERRLEDSLGRA</sequence>
<dbReference type="PROSITE" id="PS50294">
    <property type="entry name" value="WD_REPEATS_REGION"/>
    <property type="match status" value="8"/>
</dbReference>
<proteinExistence type="predicted"/>
<feature type="domain" description="Arm-like repeat" evidence="5">
    <location>
        <begin position="168"/>
        <end position="538"/>
    </location>
</feature>
<dbReference type="PANTHER" id="PTHR19879:SF9">
    <property type="entry name" value="TRANSCRIPTION INITIATION FACTOR TFIID SUBUNIT 5"/>
    <property type="match status" value="1"/>
</dbReference>
<feature type="region of interest" description="Disordered" evidence="4">
    <location>
        <begin position="1743"/>
        <end position="1765"/>
    </location>
</feature>
<dbReference type="InterPro" id="IPR019775">
    <property type="entry name" value="WD40_repeat_CS"/>
</dbReference>
<dbReference type="InterPro" id="IPR036322">
    <property type="entry name" value="WD40_repeat_dom_sf"/>
</dbReference>
<accession>A0A9P6QXA0</accession>
<dbReference type="EMBL" id="JAAAIN010001367">
    <property type="protein sequence ID" value="KAG0303808.1"/>
    <property type="molecule type" value="Genomic_DNA"/>
</dbReference>
<gene>
    <name evidence="6" type="primary">WDR31_5</name>
    <name evidence="6" type="ORF">BGZ97_001741</name>
</gene>
<feature type="repeat" description="WD" evidence="3">
    <location>
        <begin position="1538"/>
        <end position="1579"/>
    </location>
</feature>
<evidence type="ECO:0000256" key="2">
    <source>
        <dbReference type="ARBA" id="ARBA00022737"/>
    </source>
</evidence>
<feature type="repeat" description="WD" evidence="3">
    <location>
        <begin position="1454"/>
        <end position="1495"/>
    </location>
</feature>
<dbReference type="OrthoDB" id="538223at2759"/>
<feature type="repeat" description="WD" evidence="3">
    <location>
        <begin position="1496"/>
        <end position="1537"/>
    </location>
</feature>
<dbReference type="Gene3D" id="2.130.10.10">
    <property type="entry name" value="YVTN repeat-like/Quinoprotein amine dehydrogenase"/>
    <property type="match status" value="5"/>
</dbReference>
<dbReference type="InterPro" id="IPR056251">
    <property type="entry name" value="Arm_rpt_dom"/>
</dbReference>
<name>A0A9P6QXA0_9FUNG</name>
<dbReference type="Pfam" id="PF00400">
    <property type="entry name" value="WD40"/>
    <property type="match status" value="9"/>
</dbReference>
<protein>
    <submittedName>
        <fullName evidence="6">WD_REPEATS_REGION domain-containing protein</fullName>
    </submittedName>
</protein>
<feature type="repeat" description="WD" evidence="3">
    <location>
        <begin position="1202"/>
        <end position="1243"/>
    </location>
</feature>
<feature type="repeat" description="WD" evidence="3">
    <location>
        <begin position="1328"/>
        <end position="1369"/>
    </location>
</feature>
<evidence type="ECO:0000256" key="3">
    <source>
        <dbReference type="PROSITE-ProRule" id="PRU00221"/>
    </source>
</evidence>
<dbReference type="Gene3D" id="2.160.20.80">
    <property type="entry name" value="E3 ubiquitin-protein ligase SopA"/>
    <property type="match status" value="1"/>
</dbReference>
<dbReference type="Pfam" id="PF00805">
    <property type="entry name" value="Pentapeptide"/>
    <property type="match status" value="1"/>
</dbReference>
<dbReference type="CDD" id="cd00200">
    <property type="entry name" value="WD40"/>
    <property type="match status" value="2"/>
</dbReference>
<dbReference type="PROSITE" id="PS50082">
    <property type="entry name" value="WD_REPEATS_2"/>
    <property type="match status" value="9"/>
</dbReference>
<evidence type="ECO:0000256" key="4">
    <source>
        <dbReference type="SAM" id="MobiDB-lite"/>
    </source>
</evidence>
<dbReference type="PRINTS" id="PR00320">
    <property type="entry name" value="GPROTEINBRPT"/>
</dbReference>
<dbReference type="Pfam" id="PF23948">
    <property type="entry name" value="ARM_5"/>
    <property type="match status" value="1"/>
</dbReference>
<keyword evidence="1 3" id="KW-0853">WD repeat</keyword>
<organism evidence="6 7">
    <name type="scientific">Linnemannia gamsii</name>
    <dbReference type="NCBI Taxonomy" id="64522"/>
    <lineage>
        <taxon>Eukaryota</taxon>
        <taxon>Fungi</taxon>
        <taxon>Fungi incertae sedis</taxon>
        <taxon>Mucoromycota</taxon>
        <taxon>Mortierellomycotina</taxon>
        <taxon>Mortierellomycetes</taxon>
        <taxon>Mortierellales</taxon>
        <taxon>Mortierellaceae</taxon>
        <taxon>Linnemannia</taxon>
    </lineage>
</organism>
<feature type="repeat" description="WD" evidence="3">
    <location>
        <begin position="1370"/>
        <end position="1404"/>
    </location>
</feature>
<keyword evidence="2" id="KW-0677">Repeat</keyword>